<proteinExistence type="inferred from homology"/>
<sequence length="202" mass="22295">MATPKTIELGSVLVTGGCGFLGSHVVDQLLNFPSEAGRGEKGQMLQSPVRKPTGELDTRFAVPRLAGRYPTYKNTKVSVLDLRTAHNRYPGADYYEADIMSTEQLLEVFRKVKPDVVIHTVSPPPMQSAPELLYRINVDGTKNLLEVAGGLKGEWGGVCKAFVYTSSSSVVHDCHSDLILADERWPLITGKMQYEYYTEDEG</sequence>
<dbReference type="GO" id="GO:0000252">
    <property type="term" value="F:3-beta-hydroxysteroid dehydrogenase [NAD(P)+]/C4-decarboxylase activity"/>
    <property type="evidence" value="ECO:0007669"/>
    <property type="project" value="TreeGrafter"/>
</dbReference>
<evidence type="ECO:0000256" key="1">
    <source>
        <dbReference type="ARBA" id="ARBA00023002"/>
    </source>
</evidence>
<dbReference type="GO" id="GO:0006696">
    <property type="term" value="P:ergosterol biosynthetic process"/>
    <property type="evidence" value="ECO:0007669"/>
    <property type="project" value="TreeGrafter"/>
</dbReference>
<protein>
    <recommendedName>
        <fullName evidence="3">3-beta hydroxysteroid dehydrogenase/isomerase domain-containing protein</fullName>
    </recommendedName>
</protein>
<dbReference type="PANTHER" id="PTHR10366">
    <property type="entry name" value="NAD DEPENDENT EPIMERASE/DEHYDRATASE"/>
    <property type="match status" value="1"/>
</dbReference>
<keyword evidence="5" id="KW-1185">Reference proteome</keyword>
<feature type="domain" description="3-beta hydroxysteroid dehydrogenase/isomerase" evidence="3">
    <location>
        <begin position="92"/>
        <end position="188"/>
    </location>
</feature>
<dbReference type="STRING" id="1658172.A0A1B7NQA9"/>
<evidence type="ECO:0000259" key="3">
    <source>
        <dbReference type="Pfam" id="PF01073"/>
    </source>
</evidence>
<evidence type="ECO:0000256" key="2">
    <source>
        <dbReference type="ARBA" id="ARBA00023445"/>
    </source>
</evidence>
<comment type="caution">
    <text evidence="4">The sequence shown here is derived from an EMBL/GenBank/DDBJ whole genome shotgun (WGS) entry which is preliminary data.</text>
</comment>
<dbReference type="GO" id="GO:0005783">
    <property type="term" value="C:endoplasmic reticulum"/>
    <property type="evidence" value="ECO:0007669"/>
    <property type="project" value="TreeGrafter"/>
</dbReference>
<dbReference type="AlphaFoldDB" id="A0A1B7NQA9"/>
<dbReference type="OrthoDB" id="10058185at2759"/>
<dbReference type="InterPro" id="IPR002225">
    <property type="entry name" value="3Beta_OHSteriod_DH/Estase"/>
</dbReference>
<dbReference type="EMBL" id="LGUA01001303">
    <property type="protein sequence ID" value="OAX78807.1"/>
    <property type="molecule type" value="Genomic_DNA"/>
</dbReference>
<dbReference type="PANTHER" id="PTHR10366:SF564">
    <property type="entry name" value="STEROL-4-ALPHA-CARBOXYLATE 3-DEHYDROGENASE, DECARBOXYLATING"/>
    <property type="match status" value="1"/>
</dbReference>
<name>A0A1B7NQA9_9EURO</name>
<evidence type="ECO:0000313" key="4">
    <source>
        <dbReference type="EMBL" id="OAX78807.1"/>
    </source>
</evidence>
<dbReference type="SUPFAM" id="SSF51735">
    <property type="entry name" value="NAD(P)-binding Rossmann-fold domains"/>
    <property type="match status" value="1"/>
</dbReference>
<evidence type="ECO:0000313" key="5">
    <source>
        <dbReference type="Proteomes" id="UP000091918"/>
    </source>
</evidence>
<dbReference type="Pfam" id="PF01073">
    <property type="entry name" value="3Beta_HSD"/>
    <property type="match status" value="1"/>
</dbReference>
<dbReference type="Gene3D" id="3.40.50.720">
    <property type="entry name" value="NAD(P)-binding Rossmann-like Domain"/>
    <property type="match status" value="1"/>
</dbReference>
<dbReference type="Proteomes" id="UP000091918">
    <property type="component" value="Unassembled WGS sequence"/>
</dbReference>
<comment type="similarity">
    <text evidence="2">Belongs to the NAD(P)-dependent epimerase/dehydratase family. Dihydroflavonol-4-reductase subfamily.</text>
</comment>
<reference evidence="4 5" key="1">
    <citation type="submission" date="2015-07" db="EMBL/GenBank/DDBJ databases">
        <title>Emmonsia species relationships and genome sequence.</title>
        <authorList>
            <person name="Cuomo C.A."/>
            <person name="Schwartz I.S."/>
            <person name="Kenyon C."/>
            <person name="de Hoog G.S."/>
            <person name="Govender N.P."/>
            <person name="Botha A."/>
            <person name="Moreno L."/>
            <person name="de Vries M."/>
            <person name="Munoz J.F."/>
            <person name="Stielow J.B."/>
        </authorList>
    </citation>
    <scope>NUCLEOTIDE SEQUENCE [LARGE SCALE GENOMIC DNA]</scope>
    <source>
        <strain evidence="4 5">CBS 136260</strain>
    </source>
</reference>
<dbReference type="InterPro" id="IPR050425">
    <property type="entry name" value="NAD(P)_dehydrat-like"/>
</dbReference>
<gene>
    <name evidence="4" type="ORF">ACJ72_06883</name>
</gene>
<organism evidence="4 5">
    <name type="scientific">Emergomyces africanus</name>
    <dbReference type="NCBI Taxonomy" id="1955775"/>
    <lineage>
        <taxon>Eukaryota</taxon>
        <taxon>Fungi</taxon>
        <taxon>Dikarya</taxon>
        <taxon>Ascomycota</taxon>
        <taxon>Pezizomycotina</taxon>
        <taxon>Eurotiomycetes</taxon>
        <taxon>Eurotiomycetidae</taxon>
        <taxon>Onygenales</taxon>
        <taxon>Ajellomycetaceae</taxon>
        <taxon>Emergomyces</taxon>
    </lineage>
</organism>
<dbReference type="InterPro" id="IPR036291">
    <property type="entry name" value="NAD(P)-bd_dom_sf"/>
</dbReference>
<keyword evidence="1" id="KW-0560">Oxidoreductase</keyword>
<accession>A0A1B7NQA9</accession>